<name>A0A0B0NCU1_GOSAR</name>
<evidence type="ECO:0000313" key="1">
    <source>
        <dbReference type="EMBL" id="KHG10497.1"/>
    </source>
</evidence>
<organism evidence="1 2">
    <name type="scientific">Gossypium arboreum</name>
    <name type="common">Tree cotton</name>
    <name type="synonym">Gossypium nanking</name>
    <dbReference type="NCBI Taxonomy" id="29729"/>
    <lineage>
        <taxon>Eukaryota</taxon>
        <taxon>Viridiplantae</taxon>
        <taxon>Streptophyta</taxon>
        <taxon>Embryophyta</taxon>
        <taxon>Tracheophyta</taxon>
        <taxon>Spermatophyta</taxon>
        <taxon>Magnoliopsida</taxon>
        <taxon>eudicotyledons</taxon>
        <taxon>Gunneridae</taxon>
        <taxon>Pentapetalae</taxon>
        <taxon>rosids</taxon>
        <taxon>malvids</taxon>
        <taxon>Malvales</taxon>
        <taxon>Malvaceae</taxon>
        <taxon>Malvoideae</taxon>
        <taxon>Gossypium</taxon>
    </lineage>
</organism>
<protein>
    <submittedName>
        <fullName evidence="1">Malignant fibrous histiocytoma-amplified sequence 1</fullName>
    </submittedName>
</protein>
<reference evidence="2" key="1">
    <citation type="submission" date="2014-09" db="EMBL/GenBank/DDBJ databases">
        <authorList>
            <person name="Mudge J."/>
            <person name="Ramaraj T."/>
            <person name="Lindquist I.E."/>
            <person name="Bharti A.K."/>
            <person name="Sundararajan A."/>
            <person name="Cameron C.T."/>
            <person name="Woodward J.E."/>
            <person name="May G.D."/>
            <person name="Brubaker C."/>
            <person name="Broadhvest J."/>
            <person name="Wilkins T.A."/>
        </authorList>
    </citation>
    <scope>NUCLEOTIDE SEQUENCE</scope>
    <source>
        <strain evidence="2">cv. AKA8401</strain>
    </source>
</reference>
<dbReference type="AlphaFoldDB" id="A0A0B0NCU1"/>
<evidence type="ECO:0000313" key="2">
    <source>
        <dbReference type="Proteomes" id="UP000032142"/>
    </source>
</evidence>
<accession>A0A0B0NCU1</accession>
<dbReference type="EMBL" id="KN393993">
    <property type="protein sequence ID" value="KHG10497.1"/>
    <property type="molecule type" value="Genomic_DNA"/>
</dbReference>
<dbReference type="Proteomes" id="UP000032142">
    <property type="component" value="Unassembled WGS sequence"/>
</dbReference>
<keyword evidence="2" id="KW-1185">Reference proteome</keyword>
<proteinExistence type="predicted"/>
<gene>
    <name evidence="1" type="ORF">F383_02885</name>
</gene>
<sequence>MDRCFCRRTRLSALKFQQSINKFLRKKRASVEKDASVNMASNFEERPANMIPPSLLPEPQIQRPQAGHRYFVFARDIL</sequence>